<feature type="compositionally biased region" description="Polar residues" evidence="5">
    <location>
        <begin position="479"/>
        <end position="490"/>
    </location>
</feature>
<dbReference type="PANTHER" id="PTHR10009:SF18">
    <property type="entry name" value="PROTEIN YELLOW-LIKE PROTEIN"/>
    <property type="match status" value="1"/>
</dbReference>
<evidence type="ECO:0000313" key="6">
    <source>
        <dbReference type="EMBL" id="KAK9685851.1"/>
    </source>
</evidence>
<keyword evidence="4" id="KW-0732">Signal</keyword>
<reference evidence="6 7" key="1">
    <citation type="journal article" date="2024" name="BMC Genomics">
        <title>De novo assembly and annotation of Popillia japonica's genome with initial clues to its potential as an invasive pest.</title>
        <authorList>
            <person name="Cucini C."/>
            <person name="Boschi S."/>
            <person name="Funari R."/>
            <person name="Cardaioli E."/>
            <person name="Iannotti N."/>
            <person name="Marturano G."/>
            <person name="Paoli F."/>
            <person name="Bruttini M."/>
            <person name="Carapelli A."/>
            <person name="Frati F."/>
            <person name="Nardi F."/>
        </authorList>
    </citation>
    <scope>NUCLEOTIDE SEQUENCE [LARGE SCALE GENOMIC DNA]</scope>
    <source>
        <strain evidence="6">DMR45628</strain>
    </source>
</reference>
<evidence type="ECO:0000256" key="4">
    <source>
        <dbReference type="ARBA" id="ARBA00022729"/>
    </source>
</evidence>
<proteinExistence type="inferred from homology"/>
<dbReference type="EMBL" id="JASPKY010000744">
    <property type="protein sequence ID" value="KAK9685851.1"/>
    <property type="molecule type" value="Genomic_DNA"/>
</dbReference>
<comment type="caution">
    <text evidence="6">The sequence shown here is derived from an EMBL/GenBank/DDBJ whole genome shotgun (WGS) entry which is preliminary data.</text>
</comment>
<feature type="region of interest" description="Disordered" evidence="5">
    <location>
        <begin position="463"/>
        <end position="520"/>
    </location>
</feature>
<sequence>MHVRKYWIMRKPNQTYARNLATPISQFRVIKEWNYINYTWISYKHHVNALSYDGYVPENNLMAGINFYDGYYYLAIPRMKSGIPVTLARINSANPRPAPLLEPYPSWEFNELGNCTALQNVQNIAVDAQGKLWIIDGGKTGTLTAKPNTTCSAKLVIYDIKASKVTAAYNFPEEVANKSTSFLYDLAVDDSDGGYAYIVDNSRLDPGLIVFSLNQNTSWKVRDSKTMRADPLAVQFKINSETIRTPINIAGIALGPKTNINEQNITLNEDRQVYFCPISSFHLYSISTTYLKDKRFSKGGDGDFAQYIMDVGIKTAQSDGMKMDNKGILYYGLIPKASIVRWDSSTPFITGQKVIAKDDNYIQWPNSFAFDDGGNVLVLTNKLEKYVQNKMSLNEPNFRILMAYVDGKSYVYDDETLVYSVYETDNQNITASSAIITHGSTASTEYETTTNVHESSVELNRSINENNSEESIKSSSENTPTLNATSTSGITMLESEPETTTITTEDTKLENSTTTEVKDQGTPNCAITKCYVPYHALVCILAIINYVL</sequence>
<evidence type="ECO:0000256" key="3">
    <source>
        <dbReference type="ARBA" id="ARBA00022525"/>
    </source>
</evidence>
<name>A0AAW1I9Y7_POPJA</name>
<dbReference type="InterPro" id="IPR011042">
    <property type="entry name" value="6-blade_b-propeller_TolB-like"/>
</dbReference>
<dbReference type="AlphaFoldDB" id="A0AAW1I9Y7"/>
<gene>
    <name evidence="6" type="ORF">QE152_g37635</name>
</gene>
<accession>A0AAW1I9Y7</accession>
<comment type="subcellular location">
    <subcellularLocation>
        <location evidence="1">Secreted</location>
    </subcellularLocation>
</comment>
<dbReference type="Pfam" id="PF03022">
    <property type="entry name" value="MRJP"/>
    <property type="match status" value="1"/>
</dbReference>
<comment type="similarity">
    <text evidence="2">Belongs to the major royal jelly protein family.</text>
</comment>
<evidence type="ECO:0000256" key="5">
    <source>
        <dbReference type="SAM" id="MobiDB-lite"/>
    </source>
</evidence>
<keyword evidence="3" id="KW-0964">Secreted</keyword>
<feature type="compositionally biased region" description="Polar residues" evidence="5">
    <location>
        <begin position="511"/>
        <end position="520"/>
    </location>
</feature>
<dbReference type="InterPro" id="IPR017996">
    <property type="entry name" value="MRJP/yellow-related"/>
</dbReference>
<dbReference type="Proteomes" id="UP001458880">
    <property type="component" value="Unassembled WGS sequence"/>
</dbReference>
<protein>
    <submittedName>
        <fullName evidence="6">Major royal jelly protein</fullName>
    </submittedName>
</protein>
<evidence type="ECO:0000313" key="7">
    <source>
        <dbReference type="Proteomes" id="UP001458880"/>
    </source>
</evidence>
<keyword evidence="7" id="KW-1185">Reference proteome</keyword>
<dbReference type="GO" id="GO:0005576">
    <property type="term" value="C:extracellular region"/>
    <property type="evidence" value="ECO:0007669"/>
    <property type="project" value="UniProtKB-SubCell"/>
</dbReference>
<dbReference type="FunFam" id="2.120.10.30:FF:000045">
    <property type="entry name" value="Blast:Protein yellow"/>
    <property type="match status" value="1"/>
</dbReference>
<dbReference type="SUPFAM" id="SSF63829">
    <property type="entry name" value="Calcium-dependent phosphotriesterase"/>
    <property type="match status" value="1"/>
</dbReference>
<organism evidence="6 7">
    <name type="scientific">Popillia japonica</name>
    <name type="common">Japanese beetle</name>
    <dbReference type="NCBI Taxonomy" id="7064"/>
    <lineage>
        <taxon>Eukaryota</taxon>
        <taxon>Metazoa</taxon>
        <taxon>Ecdysozoa</taxon>
        <taxon>Arthropoda</taxon>
        <taxon>Hexapoda</taxon>
        <taxon>Insecta</taxon>
        <taxon>Pterygota</taxon>
        <taxon>Neoptera</taxon>
        <taxon>Endopterygota</taxon>
        <taxon>Coleoptera</taxon>
        <taxon>Polyphaga</taxon>
        <taxon>Scarabaeiformia</taxon>
        <taxon>Scarabaeidae</taxon>
        <taxon>Rutelinae</taxon>
        <taxon>Popillia</taxon>
    </lineage>
</organism>
<evidence type="ECO:0000256" key="1">
    <source>
        <dbReference type="ARBA" id="ARBA00004613"/>
    </source>
</evidence>
<dbReference type="PRINTS" id="PR01366">
    <property type="entry name" value="ROYALJELLY"/>
</dbReference>
<evidence type="ECO:0000256" key="2">
    <source>
        <dbReference type="ARBA" id="ARBA00009127"/>
    </source>
</evidence>
<dbReference type="PANTHER" id="PTHR10009">
    <property type="entry name" value="PROTEIN YELLOW-RELATED"/>
    <property type="match status" value="1"/>
</dbReference>
<dbReference type="Gene3D" id="2.120.10.30">
    <property type="entry name" value="TolB, C-terminal domain"/>
    <property type="match status" value="1"/>
</dbReference>